<evidence type="ECO:0000256" key="2">
    <source>
        <dbReference type="ARBA" id="ARBA00022475"/>
    </source>
</evidence>
<dbReference type="Pfam" id="PF13895">
    <property type="entry name" value="Ig_2"/>
    <property type="match status" value="1"/>
</dbReference>
<evidence type="ECO:0000256" key="8">
    <source>
        <dbReference type="ARBA" id="ARBA00023157"/>
    </source>
</evidence>
<dbReference type="GO" id="GO:0032396">
    <property type="term" value="F:inhibitory MHC class I receptor activity"/>
    <property type="evidence" value="ECO:0007669"/>
    <property type="project" value="TreeGrafter"/>
</dbReference>
<keyword evidence="7 12" id="KW-0472">Membrane</keyword>
<keyword evidence="2" id="KW-1003">Cell membrane</keyword>
<feature type="domain" description="Immunoglobulin subtype 2" evidence="13">
    <location>
        <begin position="506"/>
        <end position="573"/>
    </location>
</feature>
<accession>A0A8B8TNC2</accession>
<feature type="region of interest" description="Disordered" evidence="11">
    <location>
        <begin position="624"/>
        <end position="684"/>
    </location>
</feature>
<dbReference type="SMART" id="SM00409">
    <property type="entry name" value="IG"/>
    <property type="match status" value="3"/>
</dbReference>
<feature type="region of interest" description="Disordered" evidence="11">
    <location>
        <begin position="714"/>
        <end position="733"/>
    </location>
</feature>
<feature type="compositionally biased region" description="Basic and acidic residues" evidence="11">
    <location>
        <begin position="626"/>
        <end position="664"/>
    </location>
</feature>
<dbReference type="InterPro" id="IPR013783">
    <property type="entry name" value="Ig-like_fold"/>
</dbReference>
<dbReference type="InterPro" id="IPR050412">
    <property type="entry name" value="Ig-like_Receptors_ImmuneReg"/>
</dbReference>
<feature type="domain" description="Immunoglobulin subtype 2" evidence="13">
    <location>
        <begin position="210"/>
        <end position="275"/>
    </location>
</feature>
<dbReference type="SMART" id="SM00408">
    <property type="entry name" value="IGc2"/>
    <property type="match status" value="3"/>
</dbReference>
<keyword evidence="3 12" id="KW-0812">Transmembrane</keyword>
<dbReference type="GO" id="GO:0019221">
    <property type="term" value="P:cytokine-mediated signaling pathway"/>
    <property type="evidence" value="ECO:0007669"/>
    <property type="project" value="TreeGrafter"/>
</dbReference>
<evidence type="ECO:0000256" key="10">
    <source>
        <dbReference type="ARBA" id="ARBA00023319"/>
    </source>
</evidence>
<reference evidence="16" key="1">
    <citation type="submission" date="2025-08" db="UniProtKB">
        <authorList>
            <consortium name="RefSeq"/>
        </authorList>
    </citation>
    <scope>IDENTIFICATION</scope>
    <source>
        <tissue evidence="16">Ear skin</tissue>
    </source>
</reference>
<keyword evidence="10" id="KW-0393">Immunoglobulin domain</keyword>
<dbReference type="Pfam" id="PF00047">
    <property type="entry name" value="ig"/>
    <property type="match status" value="2"/>
</dbReference>
<dbReference type="PANTHER" id="PTHR11738">
    <property type="entry name" value="MHC CLASS I NK CELL RECEPTOR"/>
    <property type="match status" value="1"/>
</dbReference>
<evidence type="ECO:0000256" key="1">
    <source>
        <dbReference type="ARBA" id="ARBA00004162"/>
    </source>
</evidence>
<dbReference type="RefSeq" id="XP_032343580.1">
    <property type="nucleotide sequence ID" value="XM_032487689.1"/>
</dbReference>
<feature type="region of interest" description="Disordered" evidence="11">
    <location>
        <begin position="71"/>
        <end position="97"/>
    </location>
</feature>
<gene>
    <name evidence="16" type="primary">LOC106731079</name>
</gene>
<dbReference type="InterPro" id="IPR036179">
    <property type="entry name" value="Ig-like_dom_sf"/>
</dbReference>
<keyword evidence="15" id="KW-1185">Reference proteome</keyword>
<feature type="transmembrane region" description="Helical" evidence="12">
    <location>
        <begin position="597"/>
        <end position="617"/>
    </location>
</feature>
<dbReference type="KEGG" id="cfr:106731079"/>
<evidence type="ECO:0000256" key="4">
    <source>
        <dbReference type="ARBA" id="ARBA00022729"/>
    </source>
</evidence>
<dbReference type="SUPFAM" id="SSF48726">
    <property type="entry name" value="Immunoglobulin"/>
    <property type="match status" value="4"/>
</dbReference>
<evidence type="ECO:0000259" key="13">
    <source>
        <dbReference type="SMART" id="SM00408"/>
    </source>
</evidence>
<proteinExistence type="predicted"/>
<keyword evidence="5" id="KW-0677">Repeat</keyword>
<keyword evidence="9" id="KW-0325">Glycoprotein</keyword>
<feature type="domain" description="Immunoglobulin" evidence="14">
    <location>
        <begin position="400"/>
        <end position="488"/>
    </location>
</feature>
<dbReference type="Gene3D" id="2.60.40.10">
    <property type="entry name" value="Immunoglobulins"/>
    <property type="match status" value="4"/>
</dbReference>
<feature type="domain" description="Immunoglobulin subtype 2" evidence="13">
    <location>
        <begin position="406"/>
        <end position="473"/>
    </location>
</feature>
<name>A0A8B8TNC2_CAMFR</name>
<dbReference type="GO" id="GO:0002764">
    <property type="term" value="P:immune response-regulating signaling pathway"/>
    <property type="evidence" value="ECO:0007669"/>
    <property type="project" value="TreeGrafter"/>
</dbReference>
<evidence type="ECO:0000256" key="7">
    <source>
        <dbReference type="ARBA" id="ARBA00023136"/>
    </source>
</evidence>
<dbReference type="AlphaFoldDB" id="A0A8B8TNC2"/>
<organism evidence="15 16">
    <name type="scientific">Camelus ferus</name>
    <name type="common">Wild bactrian camel</name>
    <name type="synonym">Camelus bactrianus ferus</name>
    <dbReference type="NCBI Taxonomy" id="419612"/>
    <lineage>
        <taxon>Eukaryota</taxon>
        <taxon>Metazoa</taxon>
        <taxon>Chordata</taxon>
        <taxon>Craniata</taxon>
        <taxon>Vertebrata</taxon>
        <taxon>Euteleostomi</taxon>
        <taxon>Mammalia</taxon>
        <taxon>Eutheria</taxon>
        <taxon>Laurasiatheria</taxon>
        <taxon>Artiodactyla</taxon>
        <taxon>Tylopoda</taxon>
        <taxon>Camelidae</taxon>
        <taxon>Camelus</taxon>
    </lineage>
</organism>
<evidence type="ECO:0000259" key="14">
    <source>
        <dbReference type="SMART" id="SM00409"/>
    </source>
</evidence>
<feature type="domain" description="Immunoglobulin" evidence="14">
    <location>
        <begin position="500"/>
        <end position="587"/>
    </location>
</feature>
<dbReference type="InterPro" id="IPR003598">
    <property type="entry name" value="Ig_sub2"/>
</dbReference>
<keyword evidence="6 12" id="KW-1133">Transmembrane helix</keyword>
<protein>
    <submittedName>
        <fullName evidence="16">Leukocyte immunoglobulin-like receptor subfamily A member 6 isoform X1</fullName>
    </submittedName>
</protein>
<feature type="compositionally biased region" description="Polar residues" evidence="11">
    <location>
        <begin position="85"/>
        <end position="95"/>
    </location>
</feature>
<dbReference type="InterPro" id="IPR013151">
    <property type="entry name" value="Immunoglobulin_dom"/>
</dbReference>
<feature type="region of interest" description="Disordered" evidence="11">
    <location>
        <begin position="232"/>
        <end position="251"/>
    </location>
</feature>
<evidence type="ECO:0000256" key="11">
    <source>
        <dbReference type="SAM" id="MobiDB-lite"/>
    </source>
</evidence>
<dbReference type="GO" id="GO:0005886">
    <property type="term" value="C:plasma membrane"/>
    <property type="evidence" value="ECO:0007669"/>
    <property type="project" value="UniProtKB-SubCell"/>
</dbReference>
<dbReference type="FunFam" id="2.60.40.10:FF:000049">
    <property type="entry name" value="Leukocyte immunoglobulin-like receptor subfamily B member 1"/>
    <property type="match status" value="4"/>
</dbReference>
<evidence type="ECO:0000256" key="12">
    <source>
        <dbReference type="SAM" id="Phobius"/>
    </source>
</evidence>
<dbReference type="CDD" id="cd05751">
    <property type="entry name" value="IgC2_D1_LILR_KIR_like"/>
    <property type="match status" value="1"/>
</dbReference>
<keyword evidence="8" id="KW-1015">Disulfide bond</keyword>
<keyword evidence="4" id="KW-0732">Signal</keyword>
<evidence type="ECO:0000256" key="3">
    <source>
        <dbReference type="ARBA" id="ARBA00022692"/>
    </source>
</evidence>
<comment type="subcellular location">
    <subcellularLocation>
        <location evidence="1">Cell membrane</location>
        <topology evidence="1">Single-pass membrane protein</topology>
    </subcellularLocation>
</comment>
<evidence type="ECO:0000256" key="6">
    <source>
        <dbReference type="ARBA" id="ARBA00022989"/>
    </source>
</evidence>
<feature type="domain" description="Immunoglobulin" evidence="14">
    <location>
        <begin position="203"/>
        <end position="288"/>
    </location>
</feature>
<dbReference type="GeneID" id="106731079"/>
<evidence type="ECO:0000256" key="9">
    <source>
        <dbReference type="ARBA" id="ARBA00023180"/>
    </source>
</evidence>
<evidence type="ECO:0000313" key="16">
    <source>
        <dbReference type="RefSeq" id="XP_032343580.1"/>
    </source>
</evidence>
<dbReference type="Proteomes" id="UP000694856">
    <property type="component" value="Chromosome 9"/>
</dbReference>
<feature type="region of interest" description="Disordered" evidence="11">
    <location>
        <begin position="739"/>
        <end position="772"/>
    </location>
</feature>
<sequence>MSLKFSQIRLHTGRDGETVLDYLRGPHVTIKVPMRERGRQRNWRQKKMKLESRSWRDVSIWLALKTAGEKPRDMAACGSEKGDGTDSTPKPSGGTQPDKLVLIQGFPVWTSALQNCEVVTLDGFNPLAGSGCSGTTGSKCTEYLCGLVVIVQLFVANVSSASAGFESVVSGDVPPGRRQTPRLSVGVRTQVQAGTRPKPTIWAEPGSVIPWNSPVTIWCQGTLGAREFRLDKEGSQSPWGRQPPLEPGDKAKFSIPHVTEGYAGRYHCYHYSSTGWSQDSDPLELVMTGAYSKPSLSALPSPVVTSGGNVTLRCGSWQGFDRFILTKEGEDKPSGALDAQPQPSWQTQALFPVGPVTLSPRWTFRCYGCYRSKPQVCSSLSDPLELLISGVSGKPSLLSPQGPVVALGQNLTLQCHSDVGYERYALFKEGEQDLPQRPGRQPQAGLSQADFPRGLVIRSDGGRYRCYGRHNLSSKWSAPSDPLDILVAGQLHDTPALSVQPGPTVALGESVTLLCQSRLSRDTFLLSKEGAAHPPLRLRSKFQGGQYQAEFSLSPVTAAHRGTYRCYSSLSSDPYLLSFPSYPLELLVSGLGKYQKVLIGVSVTFVLLLSLPLILLIRHRQQSKRSKSDAAMRETLTEEDKQVENRGRNLTEEGQKRRQGEEFHPLTISPPHSPGGGDPQGATYAQVNHSRRQHGVDTLPPPCSEQLLDTKDRQMGEERQMDSRAAMSEAPQDVTYAQLTHSTLRRETTAPPPSQAGEPPTEPSMYATLAIH</sequence>
<evidence type="ECO:0000256" key="5">
    <source>
        <dbReference type="ARBA" id="ARBA00022737"/>
    </source>
</evidence>
<evidence type="ECO:0000313" key="15">
    <source>
        <dbReference type="Proteomes" id="UP000694856"/>
    </source>
</evidence>
<dbReference type="PANTHER" id="PTHR11738:SF179">
    <property type="entry name" value="LEUKOCYTE IMMUNOGLOBULIN-LIKE RECEPTOR SUBFAMILY A MEMBER 5"/>
    <property type="match status" value="1"/>
</dbReference>
<dbReference type="InterPro" id="IPR003599">
    <property type="entry name" value="Ig_sub"/>
</dbReference>